<sequence length="164" mass="18811">MLPYALHRYHSSVRTSTRATPYSLVYNMEAVLPIEVEIPSLRVLAKNRLDQLNLIEEKWLTALHHRIKNAFDKKARAHIFKEGDLVIKKILPNSRDQRGKQAPNNEGPYVVKQAFSEGAIILINVDGWDLKHLVNIDSYDQEEAGTANPGSIWEELKKSDIRRN</sequence>
<dbReference type="EMBL" id="QJKJ01011991">
    <property type="protein sequence ID" value="RDX69720.1"/>
    <property type="molecule type" value="Genomic_DNA"/>
</dbReference>
<dbReference type="PANTHER" id="PTHR48475:SF1">
    <property type="entry name" value="RNASE H TYPE-1 DOMAIN-CONTAINING PROTEIN"/>
    <property type="match status" value="1"/>
</dbReference>
<dbReference type="Gene3D" id="3.30.420.10">
    <property type="entry name" value="Ribonuclease H-like superfamily/Ribonuclease H"/>
    <property type="match status" value="1"/>
</dbReference>
<reference evidence="1" key="1">
    <citation type="submission" date="2018-05" db="EMBL/GenBank/DDBJ databases">
        <title>Draft genome of Mucuna pruriens seed.</title>
        <authorList>
            <person name="Nnadi N.E."/>
            <person name="Vos R."/>
            <person name="Hasami M.H."/>
            <person name="Devisetty U.K."/>
            <person name="Aguiy J.C."/>
        </authorList>
    </citation>
    <scope>NUCLEOTIDE SEQUENCE [LARGE SCALE GENOMIC DNA]</scope>
    <source>
        <strain evidence="1">JCA_2017</strain>
    </source>
</reference>
<evidence type="ECO:0000313" key="1">
    <source>
        <dbReference type="EMBL" id="RDX69720.1"/>
    </source>
</evidence>
<gene>
    <name evidence="1" type="ORF">CR513_51127</name>
</gene>
<protein>
    <submittedName>
        <fullName evidence="1">Uncharacterized protein</fullName>
    </submittedName>
</protein>
<organism evidence="1 2">
    <name type="scientific">Mucuna pruriens</name>
    <name type="common">Velvet bean</name>
    <name type="synonym">Dolichos pruriens</name>
    <dbReference type="NCBI Taxonomy" id="157652"/>
    <lineage>
        <taxon>Eukaryota</taxon>
        <taxon>Viridiplantae</taxon>
        <taxon>Streptophyta</taxon>
        <taxon>Embryophyta</taxon>
        <taxon>Tracheophyta</taxon>
        <taxon>Spermatophyta</taxon>
        <taxon>Magnoliopsida</taxon>
        <taxon>eudicotyledons</taxon>
        <taxon>Gunneridae</taxon>
        <taxon>Pentapetalae</taxon>
        <taxon>rosids</taxon>
        <taxon>fabids</taxon>
        <taxon>Fabales</taxon>
        <taxon>Fabaceae</taxon>
        <taxon>Papilionoideae</taxon>
        <taxon>50 kb inversion clade</taxon>
        <taxon>NPAAA clade</taxon>
        <taxon>indigoferoid/millettioid clade</taxon>
        <taxon>Phaseoleae</taxon>
        <taxon>Mucuna</taxon>
    </lineage>
</organism>
<dbReference type="InterPro" id="IPR036397">
    <property type="entry name" value="RNaseH_sf"/>
</dbReference>
<comment type="caution">
    <text evidence="1">The sequence shown here is derived from an EMBL/GenBank/DDBJ whole genome shotgun (WGS) entry which is preliminary data.</text>
</comment>
<feature type="non-terminal residue" evidence="1">
    <location>
        <position position="1"/>
    </location>
</feature>
<accession>A0A371EUK0</accession>
<keyword evidence="2" id="KW-1185">Reference proteome</keyword>
<feature type="non-terminal residue" evidence="1">
    <location>
        <position position="164"/>
    </location>
</feature>
<dbReference type="PANTHER" id="PTHR48475">
    <property type="entry name" value="RIBONUCLEASE H"/>
    <property type="match status" value="1"/>
</dbReference>
<name>A0A371EUK0_MUCPR</name>
<dbReference type="AlphaFoldDB" id="A0A371EUK0"/>
<evidence type="ECO:0000313" key="2">
    <source>
        <dbReference type="Proteomes" id="UP000257109"/>
    </source>
</evidence>
<dbReference type="GO" id="GO:0003676">
    <property type="term" value="F:nucleic acid binding"/>
    <property type="evidence" value="ECO:0007669"/>
    <property type="project" value="InterPro"/>
</dbReference>
<proteinExistence type="predicted"/>
<dbReference type="Proteomes" id="UP000257109">
    <property type="component" value="Unassembled WGS sequence"/>
</dbReference>